<evidence type="ECO:0000313" key="3">
    <source>
        <dbReference type="EMBL" id="SNR87742.1"/>
    </source>
</evidence>
<feature type="signal peptide" evidence="1">
    <location>
        <begin position="1"/>
        <end position="30"/>
    </location>
</feature>
<dbReference type="PANTHER" id="PTHR43798">
    <property type="entry name" value="MONOACYLGLYCEROL LIPASE"/>
    <property type="match status" value="1"/>
</dbReference>
<keyword evidence="4" id="KW-1185">Reference proteome</keyword>
<accession>A0A238ZX87</accession>
<evidence type="ECO:0000256" key="1">
    <source>
        <dbReference type="SAM" id="SignalP"/>
    </source>
</evidence>
<evidence type="ECO:0000313" key="4">
    <source>
        <dbReference type="Proteomes" id="UP000198324"/>
    </source>
</evidence>
<dbReference type="Proteomes" id="UP000198324">
    <property type="component" value="Unassembled WGS sequence"/>
</dbReference>
<dbReference type="InterPro" id="IPR050266">
    <property type="entry name" value="AB_hydrolase_sf"/>
</dbReference>
<dbReference type="PRINTS" id="PR00111">
    <property type="entry name" value="ABHYDROLASE"/>
</dbReference>
<keyword evidence="1" id="KW-0732">Signal</keyword>
<feature type="chain" id="PRO_5013167443" evidence="1">
    <location>
        <begin position="31"/>
        <end position="301"/>
    </location>
</feature>
<dbReference type="RefSeq" id="WP_179216944.1">
    <property type="nucleotide sequence ID" value="NZ_FZOC01000003.1"/>
</dbReference>
<organism evidence="3 4">
    <name type="scientific">Humidesulfovibrio mexicanus</name>
    <dbReference type="NCBI Taxonomy" id="147047"/>
    <lineage>
        <taxon>Bacteria</taxon>
        <taxon>Pseudomonadati</taxon>
        <taxon>Thermodesulfobacteriota</taxon>
        <taxon>Desulfovibrionia</taxon>
        <taxon>Desulfovibrionales</taxon>
        <taxon>Desulfovibrionaceae</taxon>
        <taxon>Humidesulfovibrio</taxon>
    </lineage>
</organism>
<dbReference type="EMBL" id="FZOC01000003">
    <property type="protein sequence ID" value="SNR87742.1"/>
    <property type="molecule type" value="Genomic_DNA"/>
</dbReference>
<dbReference type="PANTHER" id="PTHR43798:SF33">
    <property type="entry name" value="HYDROLASE, PUTATIVE (AFU_ORTHOLOGUE AFUA_2G14860)-RELATED"/>
    <property type="match status" value="1"/>
</dbReference>
<dbReference type="GO" id="GO:0016020">
    <property type="term" value="C:membrane"/>
    <property type="evidence" value="ECO:0007669"/>
    <property type="project" value="TreeGrafter"/>
</dbReference>
<dbReference type="InterPro" id="IPR029058">
    <property type="entry name" value="AB_hydrolase_fold"/>
</dbReference>
<evidence type="ECO:0000259" key="2">
    <source>
        <dbReference type="Pfam" id="PF12697"/>
    </source>
</evidence>
<sequence>MSSASLLRASARFLLLSLLLSLCVCGAALAAGDSPRQASARMGDARIHYLHQGQGPDAVVFVHGWSCDASFWDAQMAAIGAKRRVIALDLLGCGASSAPDAQYTQDLLAQSLAAVMDAAKVRRAVLVGHSMGLSVAKRYIDAHPDRVAGLFIVDGAYIKLPDDQKQVDQFTAMLHTTENAPDAQWRAFVGQFVQPMLAPQTPPAARRKILSTMQGSPRQPAHNAFRHFLEPGAWSATPAPLPVRAVYAADLAKGLGVRQYLATVFPNLDYTEWTRCGHFIMFDHPQRLNRDIEAFAARVLR</sequence>
<name>A0A238ZX87_9BACT</name>
<protein>
    <submittedName>
        <fullName evidence="3">Pimeloyl-ACP methyl ester carboxylesterase</fullName>
    </submittedName>
</protein>
<dbReference type="SUPFAM" id="SSF53474">
    <property type="entry name" value="alpha/beta-Hydrolases"/>
    <property type="match status" value="1"/>
</dbReference>
<dbReference type="AlphaFoldDB" id="A0A238ZX87"/>
<reference evidence="3 4" key="1">
    <citation type="submission" date="2017-06" db="EMBL/GenBank/DDBJ databases">
        <authorList>
            <person name="Kim H.J."/>
            <person name="Triplett B.A."/>
        </authorList>
    </citation>
    <scope>NUCLEOTIDE SEQUENCE [LARGE SCALE GENOMIC DNA]</scope>
    <source>
        <strain evidence="3 4">DSM 13116</strain>
    </source>
</reference>
<dbReference type="InterPro" id="IPR000073">
    <property type="entry name" value="AB_hydrolase_1"/>
</dbReference>
<feature type="domain" description="AB hydrolase-1" evidence="2">
    <location>
        <begin position="59"/>
        <end position="289"/>
    </location>
</feature>
<dbReference type="Gene3D" id="3.40.50.1820">
    <property type="entry name" value="alpha/beta hydrolase"/>
    <property type="match status" value="1"/>
</dbReference>
<gene>
    <name evidence="3" type="ORF">SAMN04488503_1669</name>
</gene>
<dbReference type="Pfam" id="PF12697">
    <property type="entry name" value="Abhydrolase_6"/>
    <property type="match status" value="1"/>
</dbReference>
<proteinExistence type="predicted"/>